<comment type="caution">
    <text evidence="7">The sequence shown here is derived from an EMBL/GenBank/DDBJ whole genome shotgun (WGS) entry which is preliminary data.</text>
</comment>
<dbReference type="GO" id="GO:0000725">
    <property type="term" value="P:recombinational repair"/>
    <property type="evidence" value="ECO:0007669"/>
    <property type="project" value="TreeGrafter"/>
</dbReference>
<evidence type="ECO:0000256" key="2">
    <source>
        <dbReference type="ARBA" id="ARBA00022801"/>
    </source>
</evidence>
<dbReference type="GO" id="GO:0005829">
    <property type="term" value="C:cytosol"/>
    <property type="evidence" value="ECO:0007669"/>
    <property type="project" value="TreeGrafter"/>
</dbReference>
<evidence type="ECO:0000256" key="3">
    <source>
        <dbReference type="ARBA" id="ARBA00022806"/>
    </source>
</evidence>
<evidence type="ECO:0000256" key="4">
    <source>
        <dbReference type="ARBA" id="ARBA00022840"/>
    </source>
</evidence>
<keyword evidence="1 5" id="KW-0547">Nucleotide-binding</keyword>
<feature type="binding site" evidence="5">
    <location>
        <begin position="201"/>
        <end position="208"/>
    </location>
    <ligand>
        <name>ATP</name>
        <dbReference type="ChEBI" id="CHEBI:30616"/>
    </ligand>
</feature>
<dbReference type="SUPFAM" id="SSF52540">
    <property type="entry name" value="P-loop containing nucleoside triphosphate hydrolases"/>
    <property type="match status" value="1"/>
</dbReference>
<dbReference type="PROSITE" id="PS51198">
    <property type="entry name" value="UVRD_HELICASE_ATP_BIND"/>
    <property type="match status" value="1"/>
</dbReference>
<keyword evidence="3 5" id="KW-0347">Helicase</keyword>
<accession>A0A6N9H9M1</accession>
<protein>
    <submittedName>
        <fullName evidence="7">ATP-binding domain-containing protein</fullName>
    </submittedName>
</protein>
<keyword evidence="8" id="KW-1185">Reference proteome</keyword>
<name>A0A6N9H9M1_9MICO</name>
<dbReference type="AlphaFoldDB" id="A0A6N9H9M1"/>
<dbReference type="GO" id="GO:0003677">
    <property type="term" value="F:DNA binding"/>
    <property type="evidence" value="ECO:0007669"/>
    <property type="project" value="InterPro"/>
</dbReference>
<dbReference type="GO" id="GO:0016787">
    <property type="term" value="F:hydrolase activity"/>
    <property type="evidence" value="ECO:0007669"/>
    <property type="project" value="UniProtKB-UniRule"/>
</dbReference>
<evidence type="ECO:0000259" key="6">
    <source>
        <dbReference type="PROSITE" id="PS51198"/>
    </source>
</evidence>
<dbReference type="EMBL" id="WWEQ01000073">
    <property type="protein sequence ID" value="MYM20748.1"/>
    <property type="molecule type" value="Genomic_DNA"/>
</dbReference>
<feature type="domain" description="UvrD-like helicase ATP-binding" evidence="6">
    <location>
        <begin position="180"/>
        <end position="578"/>
    </location>
</feature>
<sequence length="738" mass="79563">MSEETEIAHEQRSVDTVYARLDEVRAEVADKLAAVRAMEVGGNHQNRSERDAFASLYEDQLMRLRGAEEGLCFGRIDSRSGEATYIGRIGLSAADRTQLLMDWRAPASEPFYRATAADPDGIVRRRHIATRRRTVISVEDDVLDLSALDAAERGSLHGEGALIAALEEHRTGRMGDIVATIQSEQDRIIRKDLAGVVVVQGGPGTGKTAVALHRAAYLLYQHRRRIEKSGVLLVGPSTVFLKYIEQVLPSLGETGAVLLTPGQLVPGIEATLRDGPRTAAVKGDLRMARVIARAVKNYQRLPQADEELGVGKYRIVLTRAMAKTARDRARRTGSPHNRARETFASALLRSLAEELGRASGTELTEDTLPELLDDLRMSADVRRAVNSLWLPLSPVGVLEALYTKPRRLVAAADGILSFEDMARLRRAPGAELTVDDVPLIDEIAELIGTGARPAAGTSGAEREYAEAVLEMTGTDAMVSAEALARRYAETGDGASVAERAADDREWTYGHLVVDEAQELSPMQLRLLFRRVPSKSATLVGDLAQASDVDVERTWESVLAPHVGERFALEQLTVSYRTPGTIMRLANDLLGAYFPSLQTPDPVRAGTWEPLVEDFARPAEVPAALPAAVRDELALLGGGRVAVIAADAQVREAAEALAAAGDVDFGVGPAGIDHTVAVLSPYGAKGLEFDSVIIVEPARMAPAGDRQGIGELYVALTRSTARLRIMGSQPSVLTPFLAG</sequence>
<dbReference type="Pfam" id="PF00580">
    <property type="entry name" value="UvrD-helicase"/>
    <property type="match status" value="1"/>
</dbReference>
<evidence type="ECO:0000313" key="7">
    <source>
        <dbReference type="EMBL" id="MYM20748.1"/>
    </source>
</evidence>
<organism evidence="7 8">
    <name type="scientific">Brevibacterium rongguiense</name>
    <dbReference type="NCBI Taxonomy" id="2695267"/>
    <lineage>
        <taxon>Bacteria</taxon>
        <taxon>Bacillati</taxon>
        <taxon>Actinomycetota</taxon>
        <taxon>Actinomycetes</taxon>
        <taxon>Micrococcales</taxon>
        <taxon>Brevibacteriaceae</taxon>
        <taxon>Brevibacterium</taxon>
    </lineage>
</organism>
<proteinExistence type="predicted"/>
<dbReference type="Gene3D" id="3.40.50.300">
    <property type="entry name" value="P-loop containing nucleotide triphosphate hydrolases"/>
    <property type="match status" value="2"/>
</dbReference>
<dbReference type="InterPro" id="IPR027417">
    <property type="entry name" value="P-loop_NTPase"/>
</dbReference>
<dbReference type="PANTHER" id="PTHR11070">
    <property type="entry name" value="UVRD / RECB / PCRA DNA HELICASE FAMILY MEMBER"/>
    <property type="match status" value="1"/>
</dbReference>
<dbReference type="Proteomes" id="UP000469215">
    <property type="component" value="Unassembled WGS sequence"/>
</dbReference>
<reference evidence="7 8" key="1">
    <citation type="submission" date="2020-01" db="EMBL/GenBank/DDBJ databases">
        <authorList>
            <person name="Deng T."/>
        </authorList>
    </citation>
    <scope>NUCLEOTIDE SEQUENCE [LARGE SCALE GENOMIC DNA]</scope>
    <source>
        <strain evidence="7 8">5221</strain>
    </source>
</reference>
<evidence type="ECO:0000256" key="5">
    <source>
        <dbReference type="PROSITE-ProRule" id="PRU00560"/>
    </source>
</evidence>
<keyword evidence="4 5" id="KW-0067">ATP-binding</keyword>
<dbReference type="GO" id="GO:0005524">
    <property type="term" value="F:ATP binding"/>
    <property type="evidence" value="ECO:0007669"/>
    <property type="project" value="UniProtKB-UniRule"/>
</dbReference>
<gene>
    <name evidence="7" type="ORF">GSY69_12455</name>
</gene>
<dbReference type="GO" id="GO:0043138">
    <property type="term" value="F:3'-5' DNA helicase activity"/>
    <property type="evidence" value="ECO:0007669"/>
    <property type="project" value="TreeGrafter"/>
</dbReference>
<evidence type="ECO:0000313" key="8">
    <source>
        <dbReference type="Proteomes" id="UP000469215"/>
    </source>
</evidence>
<dbReference type="InterPro" id="IPR000212">
    <property type="entry name" value="DNA_helicase_UvrD/REP"/>
</dbReference>
<dbReference type="PANTHER" id="PTHR11070:SF45">
    <property type="entry name" value="DNA 3'-5' HELICASE"/>
    <property type="match status" value="1"/>
</dbReference>
<dbReference type="InterPro" id="IPR014016">
    <property type="entry name" value="UvrD-like_ATP-bd"/>
</dbReference>
<evidence type="ECO:0000256" key="1">
    <source>
        <dbReference type="ARBA" id="ARBA00022741"/>
    </source>
</evidence>
<keyword evidence="2 5" id="KW-0378">Hydrolase</keyword>